<dbReference type="InterPro" id="IPR023393">
    <property type="entry name" value="START-like_dom_sf"/>
</dbReference>
<comment type="caution">
    <text evidence="1">The sequence shown here is derived from an EMBL/GenBank/DDBJ whole genome shotgun (WGS) entry which is preliminary data.</text>
</comment>
<evidence type="ECO:0000313" key="2">
    <source>
        <dbReference type="Proteomes" id="UP001220324"/>
    </source>
</evidence>
<dbReference type="AlphaFoldDB" id="A0AAD6CNR6"/>
<name>A0AAD6CNR6_9EURO</name>
<dbReference type="Pfam" id="PF08982">
    <property type="entry name" value="AtaL"/>
    <property type="match status" value="1"/>
</dbReference>
<sequence length="159" mass="17345">MAPANNIAYTAPINPPGETPLSHAQVWAGLLLKIRSAESFVSGAISKTDVLSETVDPSSGNKVTVRDVLFRESGKKVQETVTAYEPTRVEFVQAGGNISNIISEGGNGELYMTYIFEWKHPDASKEEMAEFLVKEKNMGKTAVEGTLKVLRQMVADQKL</sequence>
<dbReference type="Proteomes" id="UP001220324">
    <property type="component" value="Unassembled WGS sequence"/>
</dbReference>
<dbReference type="SUPFAM" id="SSF55961">
    <property type="entry name" value="Bet v1-like"/>
    <property type="match status" value="1"/>
</dbReference>
<dbReference type="Gene3D" id="3.30.530.20">
    <property type="match status" value="1"/>
</dbReference>
<organism evidence="1 2">
    <name type="scientific">Penicillium frequentans</name>
    <dbReference type="NCBI Taxonomy" id="3151616"/>
    <lineage>
        <taxon>Eukaryota</taxon>
        <taxon>Fungi</taxon>
        <taxon>Dikarya</taxon>
        <taxon>Ascomycota</taxon>
        <taxon>Pezizomycotina</taxon>
        <taxon>Eurotiomycetes</taxon>
        <taxon>Eurotiomycetidae</taxon>
        <taxon>Eurotiales</taxon>
        <taxon>Aspergillaceae</taxon>
        <taxon>Penicillium</taxon>
    </lineage>
</organism>
<protein>
    <submittedName>
        <fullName evidence="1">Uncharacterized protein</fullName>
    </submittedName>
</protein>
<keyword evidence="2" id="KW-1185">Reference proteome</keyword>
<gene>
    <name evidence="1" type="ORF">N7494_008731</name>
</gene>
<dbReference type="EMBL" id="JAQIZZ010000007">
    <property type="protein sequence ID" value="KAJ5532179.1"/>
    <property type="molecule type" value="Genomic_DNA"/>
</dbReference>
<dbReference type="CDD" id="cd08863">
    <property type="entry name" value="SRPBCC_DUF1857"/>
    <property type="match status" value="1"/>
</dbReference>
<accession>A0AAD6CNR6</accession>
<proteinExistence type="predicted"/>
<reference evidence="1 2" key="1">
    <citation type="journal article" date="2023" name="IMA Fungus">
        <title>Comparative genomic study of the Penicillium genus elucidates a diverse pangenome and 15 lateral gene transfer events.</title>
        <authorList>
            <person name="Petersen C."/>
            <person name="Sorensen T."/>
            <person name="Nielsen M.R."/>
            <person name="Sondergaard T.E."/>
            <person name="Sorensen J.L."/>
            <person name="Fitzpatrick D.A."/>
            <person name="Frisvad J.C."/>
            <person name="Nielsen K.L."/>
        </authorList>
    </citation>
    <scope>NUCLEOTIDE SEQUENCE [LARGE SCALE GENOMIC DNA]</scope>
    <source>
        <strain evidence="1 2">IBT 35679</strain>
    </source>
</reference>
<evidence type="ECO:0000313" key="1">
    <source>
        <dbReference type="EMBL" id="KAJ5532179.1"/>
    </source>
</evidence>
<dbReference type="InterPro" id="IPR015075">
    <property type="entry name" value="AtaL"/>
</dbReference>